<dbReference type="EMBL" id="LXQA010691968">
    <property type="protein sequence ID" value="MCI66255.1"/>
    <property type="molecule type" value="Genomic_DNA"/>
</dbReference>
<feature type="non-terminal residue" evidence="1">
    <location>
        <position position="23"/>
    </location>
</feature>
<comment type="caution">
    <text evidence="1">The sequence shown here is derived from an EMBL/GenBank/DDBJ whole genome shotgun (WGS) entry which is preliminary data.</text>
</comment>
<name>A0A392U2J3_9FABA</name>
<evidence type="ECO:0000313" key="1">
    <source>
        <dbReference type="EMBL" id="MCI66255.1"/>
    </source>
</evidence>
<dbReference type="AlphaFoldDB" id="A0A392U2J3"/>
<protein>
    <submittedName>
        <fullName evidence="1">Uncharacterized protein</fullName>
    </submittedName>
</protein>
<organism evidence="1 2">
    <name type="scientific">Trifolium medium</name>
    <dbReference type="NCBI Taxonomy" id="97028"/>
    <lineage>
        <taxon>Eukaryota</taxon>
        <taxon>Viridiplantae</taxon>
        <taxon>Streptophyta</taxon>
        <taxon>Embryophyta</taxon>
        <taxon>Tracheophyta</taxon>
        <taxon>Spermatophyta</taxon>
        <taxon>Magnoliopsida</taxon>
        <taxon>eudicotyledons</taxon>
        <taxon>Gunneridae</taxon>
        <taxon>Pentapetalae</taxon>
        <taxon>rosids</taxon>
        <taxon>fabids</taxon>
        <taxon>Fabales</taxon>
        <taxon>Fabaceae</taxon>
        <taxon>Papilionoideae</taxon>
        <taxon>50 kb inversion clade</taxon>
        <taxon>NPAAA clade</taxon>
        <taxon>Hologalegina</taxon>
        <taxon>IRL clade</taxon>
        <taxon>Trifolieae</taxon>
        <taxon>Trifolium</taxon>
    </lineage>
</organism>
<sequence>MSHLYSSVTTACETTGFTLATVK</sequence>
<accession>A0A392U2J3</accession>
<reference evidence="1 2" key="1">
    <citation type="journal article" date="2018" name="Front. Plant Sci.">
        <title>Red Clover (Trifolium pratense) and Zigzag Clover (T. medium) - A Picture of Genomic Similarities and Differences.</title>
        <authorList>
            <person name="Dluhosova J."/>
            <person name="Istvanek J."/>
            <person name="Nedelnik J."/>
            <person name="Repkova J."/>
        </authorList>
    </citation>
    <scope>NUCLEOTIDE SEQUENCE [LARGE SCALE GENOMIC DNA]</scope>
    <source>
        <strain evidence="2">cv. 10/8</strain>
        <tissue evidence="1">Leaf</tissue>
    </source>
</reference>
<evidence type="ECO:0000313" key="2">
    <source>
        <dbReference type="Proteomes" id="UP000265520"/>
    </source>
</evidence>
<dbReference type="Proteomes" id="UP000265520">
    <property type="component" value="Unassembled WGS sequence"/>
</dbReference>
<keyword evidence="2" id="KW-1185">Reference proteome</keyword>
<proteinExistence type="predicted"/>